<protein>
    <submittedName>
        <fullName evidence="2">Uncharacterized protein</fullName>
    </submittedName>
</protein>
<feature type="transmembrane region" description="Helical" evidence="1">
    <location>
        <begin position="123"/>
        <end position="143"/>
    </location>
</feature>
<feature type="transmembrane region" description="Helical" evidence="1">
    <location>
        <begin position="93"/>
        <end position="111"/>
    </location>
</feature>
<keyword evidence="1" id="KW-1133">Transmembrane helix</keyword>
<reference evidence="2 3" key="1">
    <citation type="submission" date="2016-01" db="EMBL/GenBank/DDBJ databases">
        <title>Janibacter melonis strain CD11_4 genome sequencing and assembly.</title>
        <authorList>
            <person name="Nair G.R."/>
            <person name="Kaur G."/>
            <person name="Chander A.M."/>
            <person name="Mayilraj S."/>
        </authorList>
    </citation>
    <scope>NUCLEOTIDE SEQUENCE [LARGE SCALE GENOMIC DNA]</scope>
    <source>
        <strain evidence="2 3">CD11-4</strain>
    </source>
</reference>
<dbReference type="Proteomes" id="UP000076976">
    <property type="component" value="Unassembled WGS sequence"/>
</dbReference>
<dbReference type="STRING" id="262209.AWH69_06835"/>
<keyword evidence="1" id="KW-0472">Membrane</keyword>
<dbReference type="AlphaFoldDB" id="A0A176QDH2"/>
<keyword evidence="1" id="KW-0812">Transmembrane</keyword>
<keyword evidence="3" id="KW-1185">Reference proteome</keyword>
<feature type="transmembrane region" description="Helical" evidence="1">
    <location>
        <begin position="33"/>
        <end position="51"/>
    </location>
</feature>
<evidence type="ECO:0000313" key="2">
    <source>
        <dbReference type="EMBL" id="OAB87751.1"/>
    </source>
</evidence>
<feature type="transmembrane region" description="Helical" evidence="1">
    <location>
        <begin position="57"/>
        <end position="77"/>
    </location>
</feature>
<organism evidence="2 3">
    <name type="scientific">Janibacter melonis</name>
    <dbReference type="NCBI Taxonomy" id="262209"/>
    <lineage>
        <taxon>Bacteria</taxon>
        <taxon>Bacillati</taxon>
        <taxon>Actinomycetota</taxon>
        <taxon>Actinomycetes</taxon>
        <taxon>Micrococcales</taxon>
        <taxon>Intrasporangiaceae</taxon>
        <taxon>Janibacter</taxon>
    </lineage>
</organism>
<evidence type="ECO:0000313" key="3">
    <source>
        <dbReference type="Proteomes" id="UP000076976"/>
    </source>
</evidence>
<evidence type="ECO:0000256" key="1">
    <source>
        <dbReference type="SAM" id="Phobius"/>
    </source>
</evidence>
<dbReference type="EMBL" id="LQZG01000002">
    <property type="protein sequence ID" value="OAB87751.1"/>
    <property type="molecule type" value="Genomic_DNA"/>
</dbReference>
<proteinExistence type="predicted"/>
<gene>
    <name evidence="2" type="ORF">AWH69_06835</name>
</gene>
<accession>A0A176QDH2</accession>
<sequence length="149" mass="16018">MDTEQPTPTPEQARDALAEAEANAVRDHRDVQVHALAVAGFGTLIGLFVAARELFSGPWTGLLTAAYLAGLVGLATWQTRAPRSAPRHSKRTGYLGLAGTLVMVVVSVGLLNWRGHDRQPELWLVLLSALLVAAPMLLAAARIHRAARR</sequence>
<name>A0A176QDH2_9MICO</name>
<dbReference type="RefSeq" id="WP_068273436.1">
    <property type="nucleotide sequence ID" value="NZ_LQZG01000002.1"/>
</dbReference>
<comment type="caution">
    <text evidence="2">The sequence shown here is derived from an EMBL/GenBank/DDBJ whole genome shotgun (WGS) entry which is preliminary data.</text>
</comment>